<reference evidence="1" key="1">
    <citation type="journal article" date="2014" name="Int. J. Syst. Evol. Microbiol.">
        <title>Complete genome sequence of Corynebacterium casei LMG S-19264T (=DSM 44701T), isolated from a smear-ripened cheese.</title>
        <authorList>
            <consortium name="US DOE Joint Genome Institute (JGI-PGF)"/>
            <person name="Walter F."/>
            <person name="Albersmeier A."/>
            <person name="Kalinowski J."/>
            <person name="Ruckert C."/>
        </authorList>
    </citation>
    <scope>NUCLEOTIDE SEQUENCE</scope>
    <source>
        <strain evidence="1">CGMCC 1.15425</strain>
    </source>
</reference>
<organism evidence="1 2">
    <name type="scientific">Pseudohongiella nitratireducens</name>
    <dbReference type="NCBI Taxonomy" id="1768907"/>
    <lineage>
        <taxon>Bacteria</taxon>
        <taxon>Pseudomonadati</taxon>
        <taxon>Pseudomonadota</taxon>
        <taxon>Gammaproteobacteria</taxon>
        <taxon>Pseudomonadales</taxon>
        <taxon>Pseudohongiellaceae</taxon>
        <taxon>Pseudohongiella</taxon>
    </lineage>
</organism>
<dbReference type="EMBL" id="BMIY01000008">
    <property type="protein sequence ID" value="GFZ76381.1"/>
    <property type="molecule type" value="Genomic_DNA"/>
</dbReference>
<keyword evidence="2" id="KW-1185">Reference proteome</keyword>
<evidence type="ECO:0000313" key="1">
    <source>
        <dbReference type="EMBL" id="GFZ76381.1"/>
    </source>
</evidence>
<dbReference type="InterPro" id="IPR008318">
    <property type="entry name" value="UCP030820"/>
</dbReference>
<comment type="caution">
    <text evidence="1">The sequence shown here is derived from an EMBL/GenBank/DDBJ whole genome shotgun (WGS) entry which is preliminary data.</text>
</comment>
<accession>A0A916QL75</accession>
<dbReference type="Proteomes" id="UP000627715">
    <property type="component" value="Unassembled WGS sequence"/>
</dbReference>
<dbReference type="RefSeq" id="WP_068811867.1">
    <property type="nucleotide sequence ID" value="NZ_BMIY01000008.1"/>
</dbReference>
<sequence length="176" mass="19531">MSTYQLPKQLIANCELADNDWLWLGEDAEAADLQAIDGAQHVIAPVALWLSAQDQVAARQGHCIPWLGSADLAAQLAESVADINTIPMIALFFPVFSDGRNYSNARELRTTLGFDGDILAAGDVLRDQVFYMHRCGINVFAMREDQDLDDALKAFADFQDGYQVSVDKPVPLFRRR</sequence>
<dbReference type="PIRSF" id="PIRSF030820">
    <property type="entry name" value="UCP030820"/>
    <property type="match status" value="1"/>
</dbReference>
<proteinExistence type="predicted"/>
<dbReference type="OrthoDB" id="9800421at2"/>
<protein>
    <submittedName>
        <fullName evidence="1">Oxidoreductase</fullName>
    </submittedName>
</protein>
<name>A0A916QL75_9GAMM</name>
<dbReference type="AlphaFoldDB" id="A0A916QL75"/>
<gene>
    <name evidence="1" type="ORF">GCM10011403_19220</name>
</gene>
<dbReference type="Pfam" id="PF06073">
    <property type="entry name" value="DUF934"/>
    <property type="match status" value="1"/>
</dbReference>
<reference evidence="1" key="2">
    <citation type="submission" date="2020-09" db="EMBL/GenBank/DDBJ databases">
        <authorList>
            <person name="Sun Q."/>
            <person name="Zhou Y."/>
        </authorList>
    </citation>
    <scope>NUCLEOTIDE SEQUENCE</scope>
    <source>
        <strain evidence="1">CGMCC 1.15425</strain>
    </source>
</reference>
<evidence type="ECO:0000313" key="2">
    <source>
        <dbReference type="Proteomes" id="UP000627715"/>
    </source>
</evidence>